<dbReference type="InterPro" id="IPR013083">
    <property type="entry name" value="Znf_RING/FYVE/PHD"/>
</dbReference>
<dbReference type="Pfam" id="PF01485">
    <property type="entry name" value="IBR"/>
    <property type="match status" value="1"/>
</dbReference>
<dbReference type="Gene3D" id="1.20.120.1750">
    <property type="match status" value="1"/>
</dbReference>
<reference evidence="10" key="2">
    <citation type="journal article" date="2023" name="IMA Fungus">
        <title>Comparative genomic study of the Penicillium genus elucidates a diverse pangenome and 15 lateral gene transfer events.</title>
        <authorList>
            <person name="Petersen C."/>
            <person name="Sorensen T."/>
            <person name="Nielsen M.R."/>
            <person name="Sondergaard T.E."/>
            <person name="Sorensen J.L."/>
            <person name="Fitzpatrick D.A."/>
            <person name="Frisvad J.C."/>
            <person name="Nielsen K.L."/>
        </authorList>
    </citation>
    <scope>NUCLEOTIDE SEQUENCE</scope>
    <source>
        <strain evidence="10">IBT 23319</strain>
    </source>
</reference>
<dbReference type="InterPro" id="IPR017907">
    <property type="entry name" value="Znf_RING_CS"/>
</dbReference>
<gene>
    <name evidence="10" type="ORF">N7469_001496</name>
</gene>
<dbReference type="EC" id="2.3.2.31" evidence="2"/>
<reference evidence="10" key="1">
    <citation type="submission" date="2022-11" db="EMBL/GenBank/DDBJ databases">
        <authorList>
            <person name="Petersen C."/>
        </authorList>
    </citation>
    <scope>NUCLEOTIDE SEQUENCE</scope>
    <source>
        <strain evidence="10">IBT 23319</strain>
    </source>
</reference>
<evidence type="ECO:0000256" key="3">
    <source>
        <dbReference type="ARBA" id="ARBA00022679"/>
    </source>
</evidence>
<dbReference type="PROSITE" id="PS51873">
    <property type="entry name" value="TRIAD"/>
    <property type="match status" value="1"/>
</dbReference>
<accession>A0A9W9PEM0</accession>
<dbReference type="OrthoDB" id="10009520at2759"/>
<evidence type="ECO:0000259" key="9">
    <source>
        <dbReference type="PROSITE" id="PS51873"/>
    </source>
</evidence>
<keyword evidence="4" id="KW-0479">Metal-binding</keyword>
<dbReference type="GO" id="GO:0016567">
    <property type="term" value="P:protein ubiquitination"/>
    <property type="evidence" value="ECO:0007669"/>
    <property type="project" value="InterPro"/>
</dbReference>
<keyword evidence="11" id="KW-1185">Reference proteome</keyword>
<dbReference type="PANTHER" id="PTHR11685">
    <property type="entry name" value="RBR FAMILY RING FINGER AND IBR DOMAIN-CONTAINING"/>
    <property type="match status" value="1"/>
</dbReference>
<proteinExistence type="predicted"/>
<dbReference type="EMBL" id="JAPQKT010000001">
    <property type="protein sequence ID" value="KAJ5243169.1"/>
    <property type="molecule type" value="Genomic_DNA"/>
</dbReference>
<dbReference type="AlphaFoldDB" id="A0A9W9PEM0"/>
<evidence type="ECO:0000256" key="6">
    <source>
        <dbReference type="ARBA" id="ARBA00022771"/>
    </source>
</evidence>
<evidence type="ECO:0000256" key="2">
    <source>
        <dbReference type="ARBA" id="ARBA00012251"/>
    </source>
</evidence>
<dbReference type="PROSITE" id="PS00518">
    <property type="entry name" value="ZF_RING_1"/>
    <property type="match status" value="1"/>
</dbReference>
<evidence type="ECO:0000256" key="5">
    <source>
        <dbReference type="ARBA" id="ARBA00022737"/>
    </source>
</evidence>
<keyword evidence="6" id="KW-0863">Zinc-finger</keyword>
<name>A0A9W9PEM0_PENCI</name>
<organism evidence="10 11">
    <name type="scientific">Penicillium citrinum</name>
    <dbReference type="NCBI Taxonomy" id="5077"/>
    <lineage>
        <taxon>Eukaryota</taxon>
        <taxon>Fungi</taxon>
        <taxon>Dikarya</taxon>
        <taxon>Ascomycota</taxon>
        <taxon>Pezizomycotina</taxon>
        <taxon>Eurotiomycetes</taxon>
        <taxon>Eurotiomycetidae</taxon>
        <taxon>Eurotiales</taxon>
        <taxon>Aspergillaceae</taxon>
        <taxon>Penicillium</taxon>
    </lineage>
</organism>
<dbReference type="Proteomes" id="UP001147733">
    <property type="component" value="Unassembled WGS sequence"/>
</dbReference>
<keyword evidence="8" id="KW-0862">Zinc</keyword>
<evidence type="ECO:0000256" key="8">
    <source>
        <dbReference type="ARBA" id="ARBA00022833"/>
    </source>
</evidence>
<dbReference type="SUPFAM" id="SSF57850">
    <property type="entry name" value="RING/U-box"/>
    <property type="match status" value="2"/>
</dbReference>
<dbReference type="Gene3D" id="3.30.40.10">
    <property type="entry name" value="Zinc/RING finger domain, C3HC4 (zinc finger)"/>
    <property type="match status" value="1"/>
</dbReference>
<comment type="catalytic activity">
    <reaction evidence="1">
        <text>[E2 ubiquitin-conjugating enzyme]-S-ubiquitinyl-L-cysteine + [acceptor protein]-L-lysine = [E2 ubiquitin-conjugating enzyme]-L-cysteine + [acceptor protein]-N(6)-ubiquitinyl-L-lysine.</text>
        <dbReference type="EC" id="2.3.2.31"/>
    </reaction>
</comment>
<dbReference type="GO" id="GO:0008270">
    <property type="term" value="F:zinc ion binding"/>
    <property type="evidence" value="ECO:0007669"/>
    <property type="project" value="UniProtKB-KW"/>
</dbReference>
<keyword evidence="5" id="KW-0677">Repeat</keyword>
<evidence type="ECO:0000313" key="11">
    <source>
        <dbReference type="Proteomes" id="UP001147733"/>
    </source>
</evidence>
<dbReference type="InterPro" id="IPR031127">
    <property type="entry name" value="E3_UB_ligase_RBR"/>
</dbReference>
<dbReference type="InterPro" id="IPR044066">
    <property type="entry name" value="TRIAD_supradom"/>
</dbReference>
<keyword evidence="3" id="KW-0808">Transferase</keyword>
<evidence type="ECO:0000256" key="7">
    <source>
        <dbReference type="ARBA" id="ARBA00022786"/>
    </source>
</evidence>
<feature type="domain" description="RING-type" evidence="9">
    <location>
        <begin position="160"/>
        <end position="345"/>
    </location>
</feature>
<dbReference type="RefSeq" id="XP_056506173.1">
    <property type="nucleotide sequence ID" value="XM_056640416.1"/>
</dbReference>
<dbReference type="GeneID" id="81379583"/>
<dbReference type="GO" id="GO:0061630">
    <property type="term" value="F:ubiquitin protein ligase activity"/>
    <property type="evidence" value="ECO:0007669"/>
    <property type="project" value="UniProtKB-EC"/>
</dbReference>
<evidence type="ECO:0000256" key="1">
    <source>
        <dbReference type="ARBA" id="ARBA00001798"/>
    </source>
</evidence>
<keyword evidence="7" id="KW-0833">Ubl conjugation pathway</keyword>
<protein>
    <recommendedName>
        <fullName evidence="2">RBR-type E3 ubiquitin transferase</fullName>
        <ecNumber evidence="2">2.3.2.31</ecNumber>
    </recommendedName>
</protein>
<sequence>MSEYESERLALELQLSDIDASLQLLQDEIDTFENSMSRRLRSSRKRAPERISKQVTALQSSREELQRHLDFINKTRRPQHYNNLIDLTQEQTFPAERDGDVAFLGSVRKNHSITKRKNRPEFIDLTKDVEDWLIYGKFQSGPPTPSQNKQTSSKNNPQDVKRVCTACLEEFHIEETFPGKCEHRYCRDCLRNMFLVSMQDEQLYPPKCCKKPIKPKNMIEILSVQELQAYEEKVIEYSAPDRLYCAYPTCSKFIPKSRIKQEHGRCLSCKRQTHKLCRGLAHPGIDCPNDKELQRVLKIAKSKQWRRCPNCHTMIDRVSGCAHIYCTYAYISYLLSYEVSVANLV</sequence>
<evidence type="ECO:0000256" key="4">
    <source>
        <dbReference type="ARBA" id="ARBA00022723"/>
    </source>
</evidence>
<dbReference type="InterPro" id="IPR002867">
    <property type="entry name" value="IBR_dom"/>
</dbReference>
<comment type="caution">
    <text evidence="10">The sequence shown here is derived from an EMBL/GenBank/DDBJ whole genome shotgun (WGS) entry which is preliminary data.</text>
</comment>
<evidence type="ECO:0000313" key="10">
    <source>
        <dbReference type="EMBL" id="KAJ5243169.1"/>
    </source>
</evidence>